<feature type="transmembrane region" description="Helical" evidence="6">
    <location>
        <begin position="89"/>
        <end position="111"/>
    </location>
</feature>
<gene>
    <name evidence="7" type="ORF">GCM10025770_25330</name>
</gene>
<evidence type="ECO:0000313" key="7">
    <source>
        <dbReference type="EMBL" id="GAA5167174.1"/>
    </source>
</evidence>
<accession>A0ABP9QT43</accession>
<dbReference type="RefSeq" id="WP_345533640.1">
    <property type="nucleotide sequence ID" value="NZ_BAABLD010000008.1"/>
</dbReference>
<proteinExistence type="predicted"/>
<keyword evidence="3 6" id="KW-0812">Transmembrane</keyword>
<evidence type="ECO:0000256" key="1">
    <source>
        <dbReference type="ARBA" id="ARBA00004651"/>
    </source>
</evidence>
<evidence type="ECO:0000256" key="5">
    <source>
        <dbReference type="ARBA" id="ARBA00023136"/>
    </source>
</evidence>
<comment type="caution">
    <text evidence="7">The sequence shown here is derived from an EMBL/GenBank/DDBJ whole genome shotgun (WGS) entry which is preliminary data.</text>
</comment>
<reference evidence="8" key="1">
    <citation type="journal article" date="2019" name="Int. J. Syst. Evol. Microbiol.">
        <title>The Global Catalogue of Microorganisms (GCM) 10K type strain sequencing project: providing services to taxonomists for standard genome sequencing and annotation.</title>
        <authorList>
            <consortium name="The Broad Institute Genomics Platform"/>
            <consortium name="The Broad Institute Genome Sequencing Center for Infectious Disease"/>
            <person name="Wu L."/>
            <person name="Ma J."/>
        </authorList>
    </citation>
    <scope>NUCLEOTIDE SEQUENCE [LARGE SCALE GENOMIC DNA]</scope>
    <source>
        <strain evidence="8">JCM 18715</strain>
    </source>
</reference>
<comment type="subcellular location">
    <subcellularLocation>
        <location evidence="1">Cell membrane</location>
        <topology evidence="1">Multi-pass membrane protein</topology>
    </subcellularLocation>
</comment>
<evidence type="ECO:0000256" key="4">
    <source>
        <dbReference type="ARBA" id="ARBA00022989"/>
    </source>
</evidence>
<organism evidence="7 8">
    <name type="scientific">Viridibacterium curvum</name>
    <dbReference type="NCBI Taxonomy" id="1101404"/>
    <lineage>
        <taxon>Bacteria</taxon>
        <taxon>Pseudomonadati</taxon>
        <taxon>Pseudomonadota</taxon>
        <taxon>Betaproteobacteria</taxon>
        <taxon>Rhodocyclales</taxon>
        <taxon>Rhodocyclaceae</taxon>
        <taxon>Viridibacterium</taxon>
    </lineage>
</organism>
<dbReference type="Pfam" id="PF03899">
    <property type="entry name" value="ATP-synt_I"/>
    <property type="match status" value="1"/>
</dbReference>
<keyword evidence="4 6" id="KW-1133">Transmembrane helix</keyword>
<dbReference type="InterPro" id="IPR005598">
    <property type="entry name" value="ATP_synth_I"/>
</dbReference>
<name>A0ABP9QT43_9RHOO</name>
<feature type="transmembrane region" description="Helical" evidence="6">
    <location>
        <begin position="61"/>
        <end position="83"/>
    </location>
</feature>
<evidence type="ECO:0008006" key="9">
    <source>
        <dbReference type="Google" id="ProtNLM"/>
    </source>
</evidence>
<protein>
    <recommendedName>
        <fullName evidence="9">ATP synthase subunit I</fullName>
    </recommendedName>
</protein>
<evidence type="ECO:0000313" key="8">
    <source>
        <dbReference type="Proteomes" id="UP001500547"/>
    </source>
</evidence>
<dbReference type="Proteomes" id="UP001500547">
    <property type="component" value="Unassembled WGS sequence"/>
</dbReference>
<keyword evidence="2" id="KW-1003">Cell membrane</keyword>
<evidence type="ECO:0000256" key="6">
    <source>
        <dbReference type="SAM" id="Phobius"/>
    </source>
</evidence>
<feature type="transmembrane region" description="Helical" evidence="6">
    <location>
        <begin position="35"/>
        <end position="54"/>
    </location>
</feature>
<keyword evidence="8" id="KW-1185">Reference proteome</keyword>
<dbReference type="EMBL" id="BAABLD010000008">
    <property type="protein sequence ID" value="GAA5167174.1"/>
    <property type="molecule type" value="Genomic_DNA"/>
</dbReference>
<sequence>MLKPLYKPVALQGSLMLAGAAVAGAMWGVQGALSAFLGGFSIVLPSLLFAWRLARGRQASVGGFFIGELVKVASMTGILLLVWRLYPGVHWGAVITGLAVTLQANFFALLLRL</sequence>
<evidence type="ECO:0000256" key="3">
    <source>
        <dbReference type="ARBA" id="ARBA00022692"/>
    </source>
</evidence>
<keyword evidence="5 6" id="KW-0472">Membrane</keyword>
<feature type="transmembrane region" description="Helical" evidence="6">
    <location>
        <begin position="9"/>
        <end position="29"/>
    </location>
</feature>
<evidence type="ECO:0000256" key="2">
    <source>
        <dbReference type="ARBA" id="ARBA00022475"/>
    </source>
</evidence>